<keyword evidence="3" id="KW-1185">Reference proteome</keyword>
<evidence type="ECO:0000313" key="3">
    <source>
        <dbReference type="Proteomes" id="UP000192596"/>
    </source>
</evidence>
<organism evidence="2 3">
    <name type="scientific">Cryoendolithus antarcticus</name>
    <dbReference type="NCBI Taxonomy" id="1507870"/>
    <lineage>
        <taxon>Eukaryota</taxon>
        <taxon>Fungi</taxon>
        <taxon>Dikarya</taxon>
        <taxon>Ascomycota</taxon>
        <taxon>Pezizomycotina</taxon>
        <taxon>Dothideomycetes</taxon>
        <taxon>Dothideomycetidae</taxon>
        <taxon>Cladosporiales</taxon>
        <taxon>Cladosporiaceae</taxon>
        <taxon>Cryoendolithus</taxon>
    </lineage>
</organism>
<dbReference type="OrthoDB" id="3650837at2759"/>
<proteinExistence type="predicted"/>
<comment type="caution">
    <text evidence="2">The sequence shown here is derived from an EMBL/GenBank/DDBJ whole genome shotgun (WGS) entry which is preliminary data.</text>
</comment>
<dbReference type="Proteomes" id="UP000192596">
    <property type="component" value="Unassembled WGS sequence"/>
</dbReference>
<feature type="region of interest" description="Disordered" evidence="1">
    <location>
        <begin position="1"/>
        <end position="22"/>
    </location>
</feature>
<reference evidence="3" key="1">
    <citation type="submission" date="2017-03" db="EMBL/GenBank/DDBJ databases">
        <title>Genomes of endolithic fungi from Antarctica.</title>
        <authorList>
            <person name="Coleine C."/>
            <person name="Masonjones S."/>
            <person name="Stajich J.E."/>
        </authorList>
    </citation>
    <scope>NUCLEOTIDE SEQUENCE [LARGE SCALE GENOMIC DNA]</scope>
    <source>
        <strain evidence="3">CCFEE 5527</strain>
    </source>
</reference>
<dbReference type="AlphaFoldDB" id="A0A1V8SBP0"/>
<name>A0A1V8SBP0_9PEZI</name>
<dbReference type="InParanoid" id="A0A1V8SBP0"/>
<dbReference type="EMBL" id="NAJO01000064">
    <property type="protein sequence ID" value="OQN96576.1"/>
    <property type="molecule type" value="Genomic_DNA"/>
</dbReference>
<gene>
    <name evidence="2" type="ORF">B0A48_17006</name>
</gene>
<accession>A0A1V8SBP0</accession>
<sequence>MAQEDDIAMYSLGDPPPGAIPQPHLLAPVSTATSALPDHFDPLRNSFDGKCAEALDASAQDGDGTSSESDCSSDCSRELHDGSDCECDCCRGTYGLYDRCTTEELQRFVDDRGVPATVPTSSIRSHYKQQLMKADKSPAFRLMDLPPEMRALIFTEILMLQPSKYREGHRACDAQVLRISRQVYVEAGELLYACNTIACHAHAWAQYANMRHPAEARVQPKIHNKVEDIYALGGWLIIELPALPSTIPSFILQVHRVAITVEFNPVPDLTHAEATIKNYVLELCTVLMESDSLKEVNVHVADHAKRGQALALATLWPLRRLRRLRRLQRFKLTGDVSDALREEISAEVQGNTPTYNTLLQCGRLLTAAQRYFDLVGTIEKPEPEFRHGYQRRFYGHPECFDCGSLYANIKEIGQRIEPWFGDDFDSLPDVDLLLDSPFASEATEVVLRNDLNVLQQLLSTVNPNKIVESPTALQDAKEAVNAPYQAPHRFAVEDTSASQIQTSAVGRAQTAIVDCAARAKDVSTMPTASTCLFGHRSVANQGVAAQPPAVSQQWLDSARLLGQGVASQAPPDR</sequence>
<protein>
    <submittedName>
        <fullName evidence="2">Uncharacterized protein</fullName>
    </submittedName>
</protein>
<evidence type="ECO:0000313" key="2">
    <source>
        <dbReference type="EMBL" id="OQN96576.1"/>
    </source>
</evidence>
<evidence type="ECO:0000256" key="1">
    <source>
        <dbReference type="SAM" id="MobiDB-lite"/>
    </source>
</evidence>